<dbReference type="PANTHER" id="PTHR30537">
    <property type="entry name" value="HTH-TYPE TRANSCRIPTIONAL REGULATOR"/>
    <property type="match status" value="1"/>
</dbReference>
<keyword evidence="3 9" id="KW-0238">DNA-binding</keyword>
<dbReference type="RefSeq" id="WP_233426726.1">
    <property type="nucleotide sequence ID" value="NZ_FMTM01000004.1"/>
</dbReference>
<evidence type="ECO:0000256" key="2">
    <source>
        <dbReference type="ARBA" id="ARBA00023015"/>
    </source>
</evidence>
<dbReference type="Pfam" id="PF03466">
    <property type="entry name" value="LysR_substrate"/>
    <property type="match status" value="1"/>
</dbReference>
<dbReference type="PROSITE" id="PS50931">
    <property type="entry name" value="HTH_LYSR"/>
    <property type="match status" value="1"/>
</dbReference>
<dbReference type="InterPro" id="IPR036390">
    <property type="entry name" value="WH_DNA-bd_sf"/>
</dbReference>
<feature type="domain" description="HTH lysR-type" evidence="8">
    <location>
        <begin position="21"/>
        <end position="73"/>
    </location>
</feature>
<evidence type="ECO:0000256" key="1">
    <source>
        <dbReference type="ARBA" id="ARBA00009437"/>
    </source>
</evidence>
<evidence type="ECO:0000256" key="7">
    <source>
        <dbReference type="ARBA" id="ARBA00083243"/>
    </source>
</evidence>
<dbReference type="GO" id="GO:0003700">
    <property type="term" value="F:DNA-binding transcription factor activity"/>
    <property type="evidence" value="ECO:0007669"/>
    <property type="project" value="InterPro"/>
</dbReference>
<evidence type="ECO:0000256" key="5">
    <source>
        <dbReference type="ARBA" id="ARBA00054626"/>
    </source>
</evidence>
<reference evidence="9 10" key="1">
    <citation type="submission" date="2016-10" db="EMBL/GenBank/DDBJ databases">
        <authorList>
            <person name="de Groot N.N."/>
        </authorList>
    </citation>
    <scope>NUCLEOTIDE SEQUENCE [LARGE SCALE GENOMIC DNA]</scope>
    <source>
        <strain evidence="9 10">CGMCC 1.3401</strain>
    </source>
</reference>
<accession>A0A1G4S084</accession>
<dbReference type="SUPFAM" id="SSF53850">
    <property type="entry name" value="Periplasmic binding protein-like II"/>
    <property type="match status" value="1"/>
</dbReference>
<comment type="function">
    <text evidence="5">Transcriptional regulator of the ttuABCDE tartrate utilization operon.</text>
</comment>
<dbReference type="InterPro" id="IPR058163">
    <property type="entry name" value="LysR-type_TF_proteobact-type"/>
</dbReference>
<evidence type="ECO:0000256" key="3">
    <source>
        <dbReference type="ARBA" id="ARBA00023125"/>
    </source>
</evidence>
<keyword evidence="4" id="KW-0804">Transcription</keyword>
<evidence type="ECO:0000313" key="9">
    <source>
        <dbReference type="EMBL" id="SCW62623.1"/>
    </source>
</evidence>
<dbReference type="InterPro" id="IPR000847">
    <property type="entry name" value="LysR_HTH_N"/>
</dbReference>
<dbReference type="Pfam" id="PF00126">
    <property type="entry name" value="HTH_1"/>
    <property type="match status" value="1"/>
</dbReference>
<dbReference type="Gene3D" id="1.10.10.10">
    <property type="entry name" value="Winged helix-like DNA-binding domain superfamily/Winged helix DNA-binding domain"/>
    <property type="match status" value="1"/>
</dbReference>
<dbReference type="EMBL" id="FMTM01000004">
    <property type="protein sequence ID" value="SCW62623.1"/>
    <property type="molecule type" value="Genomic_DNA"/>
</dbReference>
<organism evidence="9 10">
    <name type="scientific">Rhizobium mongolense subsp. loessense</name>
    <dbReference type="NCBI Taxonomy" id="158890"/>
    <lineage>
        <taxon>Bacteria</taxon>
        <taxon>Pseudomonadati</taxon>
        <taxon>Pseudomonadota</taxon>
        <taxon>Alphaproteobacteria</taxon>
        <taxon>Hyphomicrobiales</taxon>
        <taxon>Rhizobiaceae</taxon>
        <taxon>Rhizobium/Agrobacterium group</taxon>
        <taxon>Rhizobium</taxon>
    </lineage>
</organism>
<dbReference type="SUPFAM" id="SSF46785">
    <property type="entry name" value="Winged helix' DNA-binding domain"/>
    <property type="match status" value="1"/>
</dbReference>
<proteinExistence type="inferred from homology"/>
<keyword evidence="2" id="KW-0805">Transcription regulation</keyword>
<dbReference type="AlphaFoldDB" id="A0A1G4S084"/>
<dbReference type="PANTHER" id="PTHR30537:SF71">
    <property type="entry name" value="TRANSCRIPTIONAL REGULATORY PROTEIN"/>
    <property type="match status" value="1"/>
</dbReference>
<gene>
    <name evidence="9" type="ORF">SAMN02927900_03267</name>
</gene>
<dbReference type="FunFam" id="3.40.190.290:FF:000001">
    <property type="entry name" value="Transcriptional regulator, LysR family"/>
    <property type="match status" value="1"/>
</dbReference>
<dbReference type="FunFam" id="1.10.10.10:FF:000001">
    <property type="entry name" value="LysR family transcriptional regulator"/>
    <property type="match status" value="1"/>
</dbReference>
<evidence type="ECO:0000256" key="4">
    <source>
        <dbReference type="ARBA" id="ARBA00023163"/>
    </source>
</evidence>
<comment type="similarity">
    <text evidence="1">Belongs to the LysR transcriptional regulatory family.</text>
</comment>
<dbReference type="GO" id="GO:0043565">
    <property type="term" value="F:sequence-specific DNA binding"/>
    <property type="evidence" value="ECO:0007669"/>
    <property type="project" value="TreeGrafter"/>
</dbReference>
<evidence type="ECO:0000256" key="6">
    <source>
        <dbReference type="ARBA" id="ARBA00067332"/>
    </source>
</evidence>
<dbReference type="Gene3D" id="3.40.190.290">
    <property type="match status" value="1"/>
</dbReference>
<evidence type="ECO:0000259" key="8">
    <source>
        <dbReference type="PROSITE" id="PS50931"/>
    </source>
</evidence>
<evidence type="ECO:0000313" key="10">
    <source>
        <dbReference type="Proteomes" id="UP000199542"/>
    </source>
</evidence>
<dbReference type="GO" id="GO:0006351">
    <property type="term" value="P:DNA-templated transcription"/>
    <property type="evidence" value="ECO:0007669"/>
    <property type="project" value="TreeGrafter"/>
</dbReference>
<name>A0A1G4S084_9HYPH</name>
<protein>
    <recommendedName>
        <fullName evidence="6">HTH-type transcriptional regulator TtuA</fullName>
    </recommendedName>
    <alternativeName>
        <fullName evidence="7">Tartrate utilization transcriptional regulator</fullName>
    </alternativeName>
</protein>
<sequence>MFEYYSHMGPVMISKNRSAEMEVFVRVIEAGSLSEAGRQLGLSPSAVSKLISRLETRLGVRLLARTARALTATSEGEAYYDRSLQILADIDEADRAASQSAIPTGRLRVNASLVLGNHLLVPLLPEFFGRYPQILLDLTFTDDVIDIVEERADVAIRLGPLTNSGLKTRKLGESRRYVVAAPSYLARHGVPDTPQELADHNCLGFNFRRTLSPWRFAEDTVQRPLAGSAEVNNGETLRQLVLAGVGLGRLAAFHVGEDIVAGRLVRVLTDYDPRDPEEVHAVFVDKRHMSGRLRAFIDFLVEQVTPALSAVPDKSVSP</sequence>
<dbReference type="InterPro" id="IPR036388">
    <property type="entry name" value="WH-like_DNA-bd_sf"/>
</dbReference>
<dbReference type="InterPro" id="IPR005119">
    <property type="entry name" value="LysR_subst-bd"/>
</dbReference>
<dbReference type="Proteomes" id="UP000199542">
    <property type="component" value="Unassembled WGS sequence"/>
</dbReference>